<accession>A0A2Z6PSS5</accession>
<dbReference type="AlphaFoldDB" id="A0A2Z6PSS5"/>
<evidence type="ECO:0000313" key="2">
    <source>
        <dbReference type="EMBL" id="GAU50579.1"/>
    </source>
</evidence>
<evidence type="ECO:0000259" key="1">
    <source>
        <dbReference type="Pfam" id="PF13966"/>
    </source>
</evidence>
<dbReference type="OrthoDB" id="683646at2759"/>
<gene>
    <name evidence="2" type="ORF">TSUD_410040</name>
</gene>
<proteinExistence type="predicted"/>
<keyword evidence="3" id="KW-1185">Reference proteome</keyword>
<dbReference type="InterPro" id="IPR026960">
    <property type="entry name" value="RVT-Znf"/>
</dbReference>
<evidence type="ECO:0000313" key="3">
    <source>
        <dbReference type="Proteomes" id="UP000242715"/>
    </source>
</evidence>
<reference evidence="3" key="1">
    <citation type="journal article" date="2017" name="Front. Plant Sci.">
        <title>Climate Clever Clovers: New Paradigm to Reduce the Environmental Footprint of Ruminants by Breeding Low Methanogenic Forages Utilizing Haplotype Variation.</title>
        <authorList>
            <person name="Kaur P."/>
            <person name="Appels R."/>
            <person name="Bayer P.E."/>
            <person name="Keeble-Gagnere G."/>
            <person name="Wang J."/>
            <person name="Hirakawa H."/>
            <person name="Shirasawa K."/>
            <person name="Vercoe P."/>
            <person name="Stefanova K."/>
            <person name="Durmic Z."/>
            <person name="Nichols P."/>
            <person name="Revell C."/>
            <person name="Isobe S.N."/>
            <person name="Edwards D."/>
            <person name="Erskine W."/>
        </authorList>
    </citation>
    <scope>NUCLEOTIDE SEQUENCE [LARGE SCALE GENOMIC DNA]</scope>
    <source>
        <strain evidence="3">cv. Daliak</strain>
    </source>
</reference>
<dbReference type="PANTHER" id="PTHR36617">
    <property type="entry name" value="PROTEIN, PUTATIVE-RELATED"/>
    <property type="match status" value="1"/>
</dbReference>
<dbReference type="PANTHER" id="PTHR36617:SF5">
    <property type="entry name" value="OS05G0421675 PROTEIN"/>
    <property type="match status" value="1"/>
</dbReference>
<dbReference type="Pfam" id="PF13966">
    <property type="entry name" value="zf-RVT"/>
    <property type="match status" value="1"/>
</dbReference>
<sequence length="144" mass="16171">MASLGWGAGGEAWVWRRPLRGWEEEMLGECQTLLLNISLQVHSSYRWLWQPDPDKDYSVRSAYHLLTSHNSVTLHVAYGLISHSQVPLKVSILAWRLLRDRLATKANLITRGILSSEAHFCVSGCEAVESAQNLFLSCSTFASL</sequence>
<dbReference type="EMBL" id="DF974809">
    <property type="protein sequence ID" value="GAU50579.1"/>
    <property type="molecule type" value="Genomic_DNA"/>
</dbReference>
<organism evidence="2 3">
    <name type="scientific">Trifolium subterraneum</name>
    <name type="common">Subterranean clover</name>
    <dbReference type="NCBI Taxonomy" id="3900"/>
    <lineage>
        <taxon>Eukaryota</taxon>
        <taxon>Viridiplantae</taxon>
        <taxon>Streptophyta</taxon>
        <taxon>Embryophyta</taxon>
        <taxon>Tracheophyta</taxon>
        <taxon>Spermatophyta</taxon>
        <taxon>Magnoliopsida</taxon>
        <taxon>eudicotyledons</taxon>
        <taxon>Gunneridae</taxon>
        <taxon>Pentapetalae</taxon>
        <taxon>rosids</taxon>
        <taxon>fabids</taxon>
        <taxon>Fabales</taxon>
        <taxon>Fabaceae</taxon>
        <taxon>Papilionoideae</taxon>
        <taxon>50 kb inversion clade</taxon>
        <taxon>NPAAA clade</taxon>
        <taxon>Hologalegina</taxon>
        <taxon>IRL clade</taxon>
        <taxon>Trifolieae</taxon>
        <taxon>Trifolium</taxon>
    </lineage>
</organism>
<name>A0A2Z6PSS5_TRISU</name>
<feature type="domain" description="Reverse transcriptase zinc-binding" evidence="1">
    <location>
        <begin position="57"/>
        <end position="140"/>
    </location>
</feature>
<protein>
    <recommendedName>
        <fullName evidence="1">Reverse transcriptase zinc-binding domain-containing protein</fullName>
    </recommendedName>
</protein>
<dbReference type="Proteomes" id="UP000242715">
    <property type="component" value="Unassembled WGS sequence"/>
</dbReference>